<evidence type="ECO:0000313" key="1">
    <source>
        <dbReference type="EMBL" id="WEG35131.1"/>
    </source>
</evidence>
<dbReference type="RefSeq" id="WP_315571167.1">
    <property type="nucleotide sequence ID" value="NZ_CP118868.1"/>
</dbReference>
<gene>
    <name evidence="1" type="ORF">PYS61_04120</name>
</gene>
<name>A0ABY8C380_9FIRM</name>
<dbReference type="InterPro" id="IPR029033">
    <property type="entry name" value="His_PPase_superfam"/>
</dbReference>
<dbReference type="EMBL" id="CP118868">
    <property type="protein sequence ID" value="WEG35131.1"/>
    <property type="molecule type" value="Genomic_DNA"/>
</dbReference>
<dbReference type="Pfam" id="PF00300">
    <property type="entry name" value="His_Phos_1"/>
    <property type="match status" value="1"/>
</dbReference>
<dbReference type="SUPFAM" id="SSF53254">
    <property type="entry name" value="Phosphoglycerate mutase-like"/>
    <property type="match status" value="1"/>
</dbReference>
<keyword evidence="2" id="KW-1185">Reference proteome</keyword>
<sequence>MRKIYLMVPVKTLFDENDKIQGRSDSKVSETAEVPIKEAKDYLRKLGEIITCVSPQERAIVTAKLCQISQWRMEDYLTDFDFGVFEAQKNFLLPQVSRTVPDDYGDFFSSYGYGGESSSAVSERLEKGIKNHIAKLQNKEADLLYISGKHAIYSFYLHHREQDGKLLPASFFTPASIHTFTYSQGKFNYVASAVFSQTVPVVSESEYYSW</sequence>
<dbReference type="Gene3D" id="3.40.50.1240">
    <property type="entry name" value="Phosphoglycerate mutase-like"/>
    <property type="match status" value="1"/>
</dbReference>
<reference evidence="1 2" key="1">
    <citation type="submission" date="2023-02" db="EMBL/GenBank/DDBJ databases">
        <title>Novel Oscillospiraceae bacterial genomes.</title>
        <authorList>
            <person name="Srinivasan S."/>
            <person name="Austin M.N."/>
            <person name="Fiedler T.L."/>
            <person name="Strenk S.M."/>
            <person name="Agnew K.J."/>
            <person name="Nagana Gowda G.A."/>
            <person name="Raftery D."/>
            <person name="Beamer M.A."/>
            <person name="Achilles S.L."/>
            <person name="Wiesenfeld H.C."/>
            <person name="Fredricks D.N."/>
            <person name="Hillier S.L."/>
        </authorList>
    </citation>
    <scope>NUCLEOTIDE SEQUENCE [LARGE SCALE GENOMIC DNA]</scope>
    <source>
        <strain evidence="1 2">CHIC02 1186E3-8</strain>
    </source>
</reference>
<protein>
    <submittedName>
        <fullName evidence="1">Phosphoglycerate mutase family protein</fullName>
    </submittedName>
</protein>
<dbReference type="InterPro" id="IPR013078">
    <property type="entry name" value="His_Pase_superF_clade-1"/>
</dbReference>
<organism evidence="1 2">
    <name type="scientific">Amygdalobacter indicium</name>
    <dbReference type="NCBI Taxonomy" id="3029272"/>
    <lineage>
        <taxon>Bacteria</taxon>
        <taxon>Bacillati</taxon>
        <taxon>Bacillota</taxon>
        <taxon>Clostridia</taxon>
        <taxon>Eubacteriales</taxon>
        <taxon>Oscillospiraceae</taxon>
        <taxon>Amygdalobacter</taxon>
    </lineage>
</organism>
<proteinExistence type="predicted"/>
<evidence type="ECO:0000313" key="2">
    <source>
        <dbReference type="Proteomes" id="UP001220478"/>
    </source>
</evidence>
<accession>A0ABY8C380</accession>
<dbReference type="Proteomes" id="UP001220478">
    <property type="component" value="Chromosome"/>
</dbReference>